<dbReference type="SUPFAM" id="SSF47090">
    <property type="entry name" value="PGBD-like"/>
    <property type="match status" value="1"/>
</dbReference>
<dbReference type="Proteomes" id="UP000677413">
    <property type="component" value="Unassembled WGS sequence"/>
</dbReference>
<gene>
    <name evidence="3" type="ORF">J8N05_42090</name>
</gene>
<dbReference type="InterPro" id="IPR006311">
    <property type="entry name" value="TAT_signal"/>
</dbReference>
<dbReference type="PROSITE" id="PS51318">
    <property type="entry name" value="TAT"/>
    <property type="match status" value="1"/>
</dbReference>
<dbReference type="InterPro" id="IPR036365">
    <property type="entry name" value="PGBD-like_sf"/>
</dbReference>
<dbReference type="AlphaFoldDB" id="A0A941BBA9"/>
<feature type="signal peptide" evidence="1">
    <location>
        <begin position="1"/>
        <end position="35"/>
    </location>
</feature>
<evidence type="ECO:0000256" key="1">
    <source>
        <dbReference type="SAM" id="SignalP"/>
    </source>
</evidence>
<protein>
    <submittedName>
        <fullName evidence="3">Peptidoglycan-binding protein</fullName>
    </submittedName>
</protein>
<dbReference type="Gene3D" id="1.10.101.10">
    <property type="entry name" value="PGBD-like superfamily/PGBD"/>
    <property type="match status" value="1"/>
</dbReference>
<evidence type="ECO:0000313" key="3">
    <source>
        <dbReference type="EMBL" id="MBQ0854756.1"/>
    </source>
</evidence>
<name>A0A941BBA9_9ACTN</name>
<dbReference type="EMBL" id="JAGPYQ010000002">
    <property type="protein sequence ID" value="MBQ0854756.1"/>
    <property type="molecule type" value="Genomic_DNA"/>
</dbReference>
<organism evidence="3 4">
    <name type="scientific">Streptomyces liliiviolaceus</name>
    <dbReference type="NCBI Taxonomy" id="2823109"/>
    <lineage>
        <taxon>Bacteria</taxon>
        <taxon>Bacillati</taxon>
        <taxon>Actinomycetota</taxon>
        <taxon>Actinomycetes</taxon>
        <taxon>Kitasatosporales</taxon>
        <taxon>Streptomycetaceae</taxon>
        <taxon>Streptomyces</taxon>
    </lineage>
</organism>
<evidence type="ECO:0000313" key="4">
    <source>
        <dbReference type="Proteomes" id="UP000677413"/>
    </source>
</evidence>
<dbReference type="InterPro" id="IPR036366">
    <property type="entry name" value="PGBDSf"/>
</dbReference>
<proteinExistence type="predicted"/>
<dbReference type="InterPro" id="IPR002477">
    <property type="entry name" value="Peptidoglycan-bd-like"/>
</dbReference>
<comment type="caution">
    <text evidence="3">The sequence shown here is derived from an EMBL/GenBank/DDBJ whole genome shotgun (WGS) entry which is preliminary data.</text>
</comment>
<dbReference type="Pfam" id="PF01471">
    <property type="entry name" value="PG_binding_1"/>
    <property type="match status" value="1"/>
</dbReference>
<keyword evidence="4" id="KW-1185">Reference proteome</keyword>
<dbReference type="RefSeq" id="WP_210892638.1">
    <property type="nucleotide sequence ID" value="NZ_JAGPYQ010000002.1"/>
</dbReference>
<feature type="domain" description="Peptidoglycan binding-like" evidence="2">
    <location>
        <begin position="80"/>
        <end position="133"/>
    </location>
</feature>
<accession>A0A941BBA9</accession>
<keyword evidence="1" id="KW-0732">Signal</keyword>
<feature type="chain" id="PRO_5036747401" evidence="1">
    <location>
        <begin position="36"/>
        <end position="155"/>
    </location>
</feature>
<evidence type="ECO:0000259" key="2">
    <source>
        <dbReference type="Pfam" id="PF01471"/>
    </source>
</evidence>
<sequence>MSVRPGKRSRSLLATGALTAGLLGGALATAPSASAWTYLGHCSGGQMISYSATSFQWIKVPAVRYDGLNNMRCWMDYGSTGNGVKVLQLTLKTCYGRSIAVDGDFGPATRDALKYAQKYEGISVDGQYGEQTFWNLKWARYKPDGTRNGCAYNTL</sequence>
<reference evidence="3 4" key="1">
    <citation type="submission" date="2021-04" db="EMBL/GenBank/DDBJ databases">
        <authorList>
            <person name="Tang X."/>
            <person name="Zhou X."/>
            <person name="Chen X."/>
            <person name="Cernava T."/>
            <person name="Zhang C."/>
        </authorList>
    </citation>
    <scope>NUCLEOTIDE SEQUENCE [LARGE SCALE GENOMIC DNA]</scope>
    <source>
        <strain evidence="3 4">BH-SS-21</strain>
    </source>
</reference>